<reference evidence="3 4" key="2">
    <citation type="journal article" date="2011" name="Stand. Genomic Sci.">
        <title>Complete genome sequence of Paludibacter propionicigenes type strain (WB4).</title>
        <authorList>
            <person name="Gronow S."/>
            <person name="Munk C."/>
            <person name="Lapidus A."/>
            <person name="Nolan M."/>
            <person name="Lucas S."/>
            <person name="Hammon N."/>
            <person name="Deshpande S."/>
            <person name="Cheng J.F."/>
            <person name="Tapia R."/>
            <person name="Han C."/>
            <person name="Goodwin L."/>
            <person name="Pitluck S."/>
            <person name="Liolios K."/>
            <person name="Ivanova N."/>
            <person name="Mavromatis K."/>
            <person name="Mikhailova N."/>
            <person name="Pati A."/>
            <person name="Chen A."/>
            <person name="Palaniappan K."/>
            <person name="Land M."/>
            <person name="Hauser L."/>
            <person name="Chang Y.J."/>
            <person name="Jeffries C.D."/>
            <person name="Brambilla E."/>
            <person name="Rohde M."/>
            <person name="Goker M."/>
            <person name="Detter J.C."/>
            <person name="Woyke T."/>
            <person name="Bristow J."/>
            <person name="Eisen J.A."/>
            <person name="Markowitz V."/>
            <person name="Hugenholtz P."/>
            <person name="Kyrpides N.C."/>
            <person name="Klenk H.P."/>
        </authorList>
    </citation>
    <scope>NUCLEOTIDE SEQUENCE [LARGE SCALE GENOMIC DNA]</scope>
    <source>
        <strain evidence="4">DSM 17365 / JCM 13257 / WB4</strain>
    </source>
</reference>
<name>E4T7Q9_PALPW</name>
<protein>
    <submittedName>
        <fullName evidence="3">Uncharacterized protein</fullName>
    </submittedName>
</protein>
<dbReference type="OrthoDB" id="1115172at2"/>
<keyword evidence="4" id="KW-1185">Reference proteome</keyword>
<dbReference type="Proteomes" id="UP000008718">
    <property type="component" value="Chromosome"/>
</dbReference>
<dbReference type="KEGG" id="ppn:Palpr_2621"/>
<evidence type="ECO:0000313" key="3">
    <source>
        <dbReference type="EMBL" id="ADQ80753.1"/>
    </source>
</evidence>
<keyword evidence="2" id="KW-0472">Membrane</keyword>
<dbReference type="eggNOG" id="COG4372">
    <property type="taxonomic scope" value="Bacteria"/>
</dbReference>
<feature type="transmembrane region" description="Helical" evidence="2">
    <location>
        <begin position="9"/>
        <end position="30"/>
    </location>
</feature>
<gene>
    <name evidence="3" type="ordered locus">Palpr_2621</name>
</gene>
<dbReference type="HOGENOM" id="CLU_081205_0_0_10"/>
<keyword evidence="2" id="KW-1133">Transmembrane helix</keyword>
<evidence type="ECO:0000256" key="1">
    <source>
        <dbReference type="SAM" id="Coils"/>
    </source>
</evidence>
<sequence>MDSIKKKNFTIITIAAVIVAILGIAVIYFVRKANQKDAEMAEIVEQMNFEKQQVEKEYSNLNQEFSGYTSNIKNDSLVKLLDNQKTKVQQLLDELRVTKSTNARRIAQLKQELATVRMVMIQYVNQIDSLNSANKMLRNENVEVHKKYQAATETVQQLSKDKESLNQVVSRASIMEVTNFSMTPLNSKGKKTGWFTQTANLQFSYTVSKNVTAQPGDKTIYLRITRPDGDVLTKSPNNVFSFENKEIAYSATKNFEFTGDAKNDVIFWKIGEILPKGMYRAEFFIDGNRVGSFSFKFEK</sequence>
<organism evidence="3 4">
    <name type="scientific">Paludibacter propionicigenes (strain DSM 17365 / JCM 13257 / WB4)</name>
    <dbReference type="NCBI Taxonomy" id="694427"/>
    <lineage>
        <taxon>Bacteria</taxon>
        <taxon>Pseudomonadati</taxon>
        <taxon>Bacteroidota</taxon>
        <taxon>Bacteroidia</taxon>
        <taxon>Bacteroidales</taxon>
        <taxon>Paludibacteraceae</taxon>
        <taxon>Paludibacter</taxon>
    </lineage>
</organism>
<dbReference type="STRING" id="694427.Palpr_2621"/>
<proteinExistence type="predicted"/>
<dbReference type="EMBL" id="CP002345">
    <property type="protein sequence ID" value="ADQ80753.1"/>
    <property type="molecule type" value="Genomic_DNA"/>
</dbReference>
<keyword evidence="1" id="KW-0175">Coiled coil</keyword>
<accession>E4T7Q9</accession>
<feature type="coiled-coil region" evidence="1">
    <location>
        <begin position="44"/>
        <end position="168"/>
    </location>
</feature>
<dbReference type="RefSeq" id="WP_013446122.1">
    <property type="nucleotide sequence ID" value="NC_014734.1"/>
</dbReference>
<dbReference type="AlphaFoldDB" id="E4T7Q9"/>
<evidence type="ECO:0000256" key="2">
    <source>
        <dbReference type="SAM" id="Phobius"/>
    </source>
</evidence>
<evidence type="ECO:0000313" key="4">
    <source>
        <dbReference type="Proteomes" id="UP000008718"/>
    </source>
</evidence>
<keyword evidence="2" id="KW-0812">Transmembrane</keyword>
<reference key="1">
    <citation type="submission" date="2010-11" db="EMBL/GenBank/DDBJ databases">
        <title>The complete genome of Paludibacter propionicigenes DSM 17365.</title>
        <authorList>
            <consortium name="US DOE Joint Genome Institute (JGI-PGF)"/>
            <person name="Lucas S."/>
            <person name="Copeland A."/>
            <person name="Lapidus A."/>
            <person name="Bruce D."/>
            <person name="Goodwin L."/>
            <person name="Pitluck S."/>
            <person name="Kyrpides N."/>
            <person name="Mavromatis K."/>
            <person name="Ivanova N."/>
            <person name="Munk A.C."/>
            <person name="Brettin T."/>
            <person name="Detter J.C."/>
            <person name="Han C."/>
            <person name="Tapia R."/>
            <person name="Land M."/>
            <person name="Hauser L."/>
            <person name="Markowitz V."/>
            <person name="Cheng J.-F."/>
            <person name="Hugenholtz P."/>
            <person name="Woyke T."/>
            <person name="Wu D."/>
            <person name="Gronow S."/>
            <person name="Wellnitz S."/>
            <person name="Brambilla E."/>
            <person name="Klenk H.-P."/>
            <person name="Eisen J.A."/>
        </authorList>
    </citation>
    <scope>NUCLEOTIDE SEQUENCE</scope>
    <source>
        <strain>WB4</strain>
    </source>
</reference>